<gene>
    <name evidence="2" type="ORF">SAMN06265373_101590</name>
</gene>
<evidence type="ECO:0000256" key="1">
    <source>
        <dbReference type="SAM" id="SignalP"/>
    </source>
</evidence>
<dbReference type="EMBL" id="FXTY01000001">
    <property type="protein sequence ID" value="SMP05656.1"/>
    <property type="molecule type" value="Genomic_DNA"/>
</dbReference>
<dbReference type="InterPro" id="IPR050767">
    <property type="entry name" value="Sel1_AlgK"/>
</dbReference>
<keyword evidence="3" id="KW-1185">Reference proteome</keyword>
<dbReference type="PANTHER" id="PTHR11102">
    <property type="entry name" value="SEL-1-LIKE PROTEIN"/>
    <property type="match status" value="1"/>
</dbReference>
<proteinExistence type="predicted"/>
<organism evidence="2 3">
    <name type="scientific">Shimia sagamensis</name>
    <dbReference type="NCBI Taxonomy" id="1566352"/>
    <lineage>
        <taxon>Bacteria</taxon>
        <taxon>Pseudomonadati</taxon>
        <taxon>Pseudomonadota</taxon>
        <taxon>Alphaproteobacteria</taxon>
        <taxon>Rhodobacterales</taxon>
        <taxon>Roseobacteraceae</taxon>
    </lineage>
</organism>
<dbReference type="RefSeq" id="WP_283424438.1">
    <property type="nucleotide sequence ID" value="NZ_FXTY01000001.1"/>
</dbReference>
<comment type="caution">
    <text evidence="2">The sequence shown here is derived from an EMBL/GenBank/DDBJ whole genome shotgun (WGS) entry which is preliminary data.</text>
</comment>
<dbReference type="SUPFAM" id="SSF81901">
    <property type="entry name" value="HCP-like"/>
    <property type="match status" value="3"/>
</dbReference>
<feature type="signal peptide" evidence="1">
    <location>
        <begin position="1"/>
        <end position="24"/>
    </location>
</feature>
<reference evidence="2 3" key="1">
    <citation type="submission" date="2017-05" db="EMBL/GenBank/DDBJ databases">
        <authorList>
            <person name="Varghese N."/>
            <person name="Submissions S."/>
        </authorList>
    </citation>
    <scope>NUCLEOTIDE SEQUENCE [LARGE SCALE GENOMIC DNA]</scope>
    <source>
        <strain evidence="2 3">DSM 29734</strain>
    </source>
</reference>
<dbReference type="InterPro" id="IPR006597">
    <property type="entry name" value="Sel1-like"/>
</dbReference>
<dbReference type="Pfam" id="PF08238">
    <property type="entry name" value="Sel1"/>
    <property type="match status" value="9"/>
</dbReference>
<evidence type="ECO:0008006" key="4">
    <source>
        <dbReference type="Google" id="ProtNLM"/>
    </source>
</evidence>
<evidence type="ECO:0000313" key="3">
    <source>
        <dbReference type="Proteomes" id="UP001157961"/>
    </source>
</evidence>
<sequence length="533" mass="57645">MHFPLRVFPPLLLSFAMMTPAAMSQQAPTFKPVANDAEVSAGEQAAPRPSMAEIEAAWADKNYAFVRDGLRRHVEETDQPLVQFRYGRVLLEALGGPRDLEGAVFWLEKAAAQRFVAAENLLARLYLSAPQDGDLYQPERAIKLFASAAARGVSESQYYMGLIHRDGIAVETNYETAFNWLLAAAEQDHQEAQFAISRAYSRGQGVAKDTDAAVHWLTLAAENGHTSAQFNLARAYDEGRGVPLDRDQSLVWLKHAAEAGHVLSQRALGRRYLTGDEVAANPTEAMTWLSTAAKRGDAVAMTLLGDAFGGGYGIAKDPENAWAWYNQASNSEYGRATAEIAGMLVLGDGRPVDLEAALKTYRTALDQGYTPAQVALGQMAGSGKLDGLVAPHTVVPWAVAASAEGDNAARDWLKKQAENGIRPAQTAWAIWLTEQDNVPQDAVPFFEQAAQAGDVEAQFRLGQMLTRGEGGIQDYVLAHAWLNIAATGGHSKAAELRGTVTDLMTAEQIAEAQTMARQFFEDAANQLPIGASQ</sequence>
<accession>A0ABY1NBL7</accession>
<protein>
    <recommendedName>
        <fullName evidence="4">Beta-lactamase</fullName>
    </recommendedName>
</protein>
<feature type="chain" id="PRO_5046524493" description="Beta-lactamase" evidence="1">
    <location>
        <begin position="25"/>
        <end position="533"/>
    </location>
</feature>
<dbReference type="PANTHER" id="PTHR11102:SF160">
    <property type="entry name" value="ERAD-ASSOCIATED E3 UBIQUITIN-PROTEIN LIGASE COMPONENT HRD3"/>
    <property type="match status" value="1"/>
</dbReference>
<dbReference type="InterPro" id="IPR011990">
    <property type="entry name" value="TPR-like_helical_dom_sf"/>
</dbReference>
<evidence type="ECO:0000313" key="2">
    <source>
        <dbReference type="EMBL" id="SMP05656.1"/>
    </source>
</evidence>
<keyword evidence="1" id="KW-0732">Signal</keyword>
<name>A0ABY1NBL7_9RHOB</name>
<dbReference type="SMART" id="SM00671">
    <property type="entry name" value="SEL1"/>
    <property type="match status" value="10"/>
</dbReference>
<dbReference type="Gene3D" id="1.25.40.10">
    <property type="entry name" value="Tetratricopeptide repeat domain"/>
    <property type="match status" value="1"/>
</dbReference>
<dbReference type="Proteomes" id="UP001157961">
    <property type="component" value="Unassembled WGS sequence"/>
</dbReference>